<feature type="domain" description="Large ribosomal subunit protein uL4 C-terminal" evidence="5">
    <location>
        <begin position="273"/>
        <end position="336"/>
    </location>
</feature>
<dbReference type="SUPFAM" id="SSF52166">
    <property type="entry name" value="Ribosomal protein L4"/>
    <property type="match status" value="1"/>
</dbReference>
<dbReference type="InterPro" id="IPR023574">
    <property type="entry name" value="Ribosomal_uL4_dom_sf"/>
</dbReference>
<dbReference type="Proteomes" id="UP001057375">
    <property type="component" value="Unassembled WGS sequence"/>
</dbReference>
<evidence type="ECO:0000256" key="1">
    <source>
        <dbReference type="ARBA" id="ARBA00010528"/>
    </source>
</evidence>
<evidence type="ECO:0000259" key="5">
    <source>
        <dbReference type="Pfam" id="PF14374"/>
    </source>
</evidence>
<evidence type="ECO:0000256" key="3">
    <source>
        <dbReference type="ARBA" id="ARBA00023274"/>
    </source>
</evidence>
<dbReference type="InterPro" id="IPR002136">
    <property type="entry name" value="Ribosomal_uL4"/>
</dbReference>
<evidence type="ECO:0000313" key="6">
    <source>
        <dbReference type="EMBL" id="GKT23294.1"/>
    </source>
</evidence>
<comment type="similarity">
    <text evidence="1">Belongs to the universal ribosomal protein uL4 family.</text>
</comment>
<proteinExistence type="inferred from homology"/>
<evidence type="ECO:0000256" key="2">
    <source>
        <dbReference type="ARBA" id="ARBA00022980"/>
    </source>
</evidence>
<dbReference type="EMBL" id="BQXS01012454">
    <property type="protein sequence ID" value="GKT23294.1"/>
    <property type="molecule type" value="Genomic_DNA"/>
</dbReference>
<evidence type="ECO:0000256" key="4">
    <source>
        <dbReference type="SAM" id="MobiDB-lite"/>
    </source>
</evidence>
<feature type="region of interest" description="Disordered" evidence="4">
    <location>
        <begin position="45"/>
        <end position="65"/>
    </location>
</feature>
<dbReference type="InterPro" id="IPR025755">
    <property type="entry name" value="Ribos_uL4_C_dom"/>
</dbReference>
<keyword evidence="7" id="KW-1185">Reference proteome</keyword>
<accession>A0ABQ5JZ90</accession>
<dbReference type="GO" id="GO:0005840">
    <property type="term" value="C:ribosome"/>
    <property type="evidence" value="ECO:0007669"/>
    <property type="project" value="UniProtKB-KW"/>
</dbReference>
<name>A0ABQ5JZ90_9EUKA</name>
<gene>
    <name evidence="6" type="ORF">ADUPG1_012383</name>
</gene>
<protein>
    <submittedName>
        <fullName evidence="6">60S ribosomal protein L4-B</fullName>
    </submittedName>
</protein>
<dbReference type="Gene3D" id="3.40.1370.10">
    <property type="match status" value="1"/>
</dbReference>
<evidence type="ECO:0000313" key="7">
    <source>
        <dbReference type="Proteomes" id="UP001057375"/>
    </source>
</evidence>
<dbReference type="Pfam" id="PF14374">
    <property type="entry name" value="Ribos_L4_asso_C"/>
    <property type="match status" value="1"/>
</dbReference>
<keyword evidence="2 6" id="KW-0689">Ribosomal protein</keyword>
<organism evidence="6 7">
    <name type="scientific">Aduncisulcus paluster</name>
    <dbReference type="NCBI Taxonomy" id="2918883"/>
    <lineage>
        <taxon>Eukaryota</taxon>
        <taxon>Metamonada</taxon>
        <taxon>Carpediemonas-like organisms</taxon>
        <taxon>Aduncisulcus</taxon>
    </lineage>
</organism>
<dbReference type="InterPro" id="IPR045240">
    <property type="entry name" value="Ribosomal_uL4_euk/arch"/>
</dbReference>
<comment type="caution">
    <text evidence="6">The sequence shown here is derived from an EMBL/GenBank/DDBJ whole genome shotgun (WGS) entry which is preliminary data.</text>
</comment>
<reference evidence="6" key="1">
    <citation type="submission" date="2022-03" db="EMBL/GenBank/DDBJ databases">
        <title>Draft genome sequence of Aduncisulcus paluster, a free-living microaerophilic Fornicata.</title>
        <authorList>
            <person name="Yuyama I."/>
            <person name="Kume K."/>
            <person name="Tamura T."/>
            <person name="Inagaki Y."/>
            <person name="Hashimoto T."/>
        </authorList>
    </citation>
    <scope>NUCLEOTIDE SEQUENCE</scope>
    <source>
        <strain evidence="6">NY0171</strain>
    </source>
</reference>
<keyword evidence="3" id="KW-0687">Ribonucleoprotein</keyword>
<dbReference type="PANTHER" id="PTHR19431">
    <property type="entry name" value="60S RIBOSOMAL PROTEIN L4"/>
    <property type="match status" value="1"/>
</dbReference>
<dbReference type="Pfam" id="PF00573">
    <property type="entry name" value="Ribosomal_L4"/>
    <property type="match status" value="1"/>
</dbReference>
<sequence>MSRPTVQVYNQAGKVVAETTLPAVFSAPIRADIVQFTHTQLAKNHRQPYGVSPQAGEQTSAESWGPGRAVARVPRVKAHGTGAAGSAAFANFARGGRMFAPNQTLRRWNRKVNLNVRRYAVVSAVAASRCPALVQARGHQIKQVKEIPCVVDSSVETMTKVADAIRLLKRIGAYADVERVEESKKIRAGRGTMRGRKYKQAVGPMIVYSEDKGCVRAFRNLPGVDVTSVERLNLLRLAPGGHLGRFIIWTQSAFDRLDEIFGTRTEASKQKNGYRLPSRITEKLGFTRVLQAESVASVLRSTKPTKVIYGKRKNPLVNKTLMHRINPYYKTHLKQSRPVATKAE</sequence>